<evidence type="ECO:0000256" key="4">
    <source>
        <dbReference type="SAM" id="MobiDB-lite"/>
    </source>
</evidence>
<feature type="repeat" description="WD" evidence="3">
    <location>
        <begin position="308"/>
        <end position="351"/>
    </location>
</feature>
<proteinExistence type="predicted"/>
<feature type="region of interest" description="Disordered" evidence="4">
    <location>
        <begin position="89"/>
        <end position="110"/>
    </location>
</feature>
<comment type="caution">
    <text evidence="6">The sequence shown here is derived from an EMBL/GenBank/DDBJ whole genome shotgun (WGS) entry which is preliminary data.</text>
</comment>
<feature type="signal peptide" evidence="5">
    <location>
        <begin position="1"/>
        <end position="19"/>
    </location>
</feature>
<dbReference type="Gene3D" id="2.130.10.10">
    <property type="entry name" value="YVTN repeat-like/Quinoprotein amine dehydrogenase"/>
    <property type="match status" value="3"/>
</dbReference>
<evidence type="ECO:0000256" key="1">
    <source>
        <dbReference type="ARBA" id="ARBA00022574"/>
    </source>
</evidence>
<reference evidence="6 7" key="1">
    <citation type="submission" date="2019-10" db="EMBL/GenBank/DDBJ databases">
        <title>Whole genome shotgun sequence of Acrocarpospora macrocephala NBRC 16266.</title>
        <authorList>
            <person name="Ichikawa N."/>
            <person name="Kimura A."/>
            <person name="Kitahashi Y."/>
            <person name="Komaki H."/>
            <person name="Oguchi A."/>
        </authorList>
    </citation>
    <scope>NUCLEOTIDE SEQUENCE [LARGE SCALE GENOMIC DNA]</scope>
    <source>
        <strain evidence="6 7">NBRC 16266</strain>
    </source>
</reference>
<feature type="region of interest" description="Disordered" evidence="4">
    <location>
        <begin position="19"/>
        <end position="59"/>
    </location>
</feature>
<keyword evidence="5" id="KW-0732">Signal</keyword>
<dbReference type="EMBL" id="BLAE01000060">
    <property type="protein sequence ID" value="GES14497.1"/>
    <property type="molecule type" value="Genomic_DNA"/>
</dbReference>
<dbReference type="PROSITE" id="PS50082">
    <property type="entry name" value="WD_REPEATS_2"/>
    <property type="match status" value="2"/>
</dbReference>
<dbReference type="Proteomes" id="UP000331127">
    <property type="component" value="Unassembled WGS sequence"/>
</dbReference>
<organism evidence="6 7">
    <name type="scientific">Acrocarpospora macrocephala</name>
    <dbReference type="NCBI Taxonomy" id="150177"/>
    <lineage>
        <taxon>Bacteria</taxon>
        <taxon>Bacillati</taxon>
        <taxon>Actinomycetota</taxon>
        <taxon>Actinomycetes</taxon>
        <taxon>Streptosporangiales</taxon>
        <taxon>Streptosporangiaceae</taxon>
        <taxon>Acrocarpospora</taxon>
    </lineage>
</organism>
<evidence type="ECO:0000256" key="3">
    <source>
        <dbReference type="PROSITE-ProRule" id="PRU00221"/>
    </source>
</evidence>
<dbReference type="InterPro" id="IPR036322">
    <property type="entry name" value="WD40_repeat_dom_sf"/>
</dbReference>
<dbReference type="PANTHER" id="PTHR19848">
    <property type="entry name" value="WD40 REPEAT PROTEIN"/>
    <property type="match status" value="1"/>
</dbReference>
<feature type="compositionally biased region" description="Basic and acidic residues" evidence="4">
    <location>
        <begin position="96"/>
        <end position="110"/>
    </location>
</feature>
<keyword evidence="2" id="KW-0677">Repeat</keyword>
<dbReference type="PRINTS" id="PR00320">
    <property type="entry name" value="GPROTEINBRPT"/>
</dbReference>
<evidence type="ECO:0000313" key="7">
    <source>
        <dbReference type="Proteomes" id="UP000331127"/>
    </source>
</evidence>
<dbReference type="InterPro" id="IPR001680">
    <property type="entry name" value="WD40_rpt"/>
</dbReference>
<accession>A0A5M3WYD2</accession>
<keyword evidence="1 3" id="KW-0853">WD repeat</keyword>
<dbReference type="InterPro" id="IPR015943">
    <property type="entry name" value="WD40/YVTN_repeat-like_dom_sf"/>
</dbReference>
<gene>
    <name evidence="6" type="ORF">Amac_080940</name>
</gene>
<dbReference type="AlphaFoldDB" id="A0A5M3WYD2"/>
<evidence type="ECO:0000313" key="6">
    <source>
        <dbReference type="EMBL" id="GES14497.1"/>
    </source>
</evidence>
<dbReference type="PANTHER" id="PTHR19848:SF8">
    <property type="entry name" value="F-BOX AND WD REPEAT DOMAIN CONTAINING 7"/>
    <property type="match status" value="1"/>
</dbReference>
<dbReference type="SMART" id="SM00320">
    <property type="entry name" value="WD40"/>
    <property type="match status" value="4"/>
</dbReference>
<evidence type="ECO:0000256" key="2">
    <source>
        <dbReference type="ARBA" id="ARBA00022737"/>
    </source>
</evidence>
<feature type="chain" id="PRO_5024466431" evidence="5">
    <location>
        <begin position="20"/>
        <end position="606"/>
    </location>
</feature>
<dbReference type="SUPFAM" id="SSF50978">
    <property type="entry name" value="WD40 repeat-like"/>
    <property type="match status" value="1"/>
</dbReference>
<evidence type="ECO:0000256" key="5">
    <source>
        <dbReference type="SAM" id="SignalP"/>
    </source>
</evidence>
<protein>
    <submittedName>
        <fullName evidence="6">Uncharacterized protein</fullName>
    </submittedName>
</protein>
<keyword evidence="7" id="KW-1185">Reference proteome</keyword>
<dbReference type="SUPFAM" id="SSF63829">
    <property type="entry name" value="Calcium-dependent phosphotriesterase"/>
    <property type="match status" value="1"/>
</dbReference>
<sequence>MLLVAVLLVAGVVPRASSAASTAGPRWPYPQKFCDERPRTAAPAGFGPAQTFGGDEHTNITGVGFERRGDRTVAVSTGQEGTLRAWALPGLTPLGEPERGGEIGRETEDVRTGRLNGRTVRVTAGDELRVVDAGTGRLIAPIMYLGEDNNVHAMVLFTLGGRLTAAVNDNGGDENEPGPDDVTLWDLASGTKAGKIDGDFSTVRTATIGGRAVLLTVNLGTDRYELGTAYPPAGTVSLWDPATRKEIARLPGHPPPAQPNGYTRLVYDQVHLAVGDLDGRPVALTGGGDNALRLWDLTTATQLAATTPIGHTDEIESFAVAERDGRRILVSGGADGTVMVWDLATRQRVEVLRDTAPTVKYPLFTDIPGMKPILSTWDDELRYWELGATGALEPILPGLGAGWILSFHGRPAHLGEESGRVRLRDLATRAPIGAPIPITGEQPVTRAVVTQLADRDVVIDVRNRIRIWDLYTGRRLGTILDVRSPGSREARPDVAQVSCTTLVLSGAGPVVRVWDLRTGRELRQLNGHDGTIVHIRTGVIGDRPIAVTTAEDDTARVWNLIDGTQLGPPISVDRRYGVIELTYLNGRTLLIRAGRDERIRMWDLGG</sequence>
<name>A0A5M3WYD2_9ACTN</name>
<dbReference type="PROSITE" id="PS50294">
    <property type="entry name" value="WD_REPEATS_REGION"/>
    <property type="match status" value="1"/>
</dbReference>
<feature type="repeat" description="WD" evidence="3">
    <location>
        <begin position="284"/>
        <end position="305"/>
    </location>
</feature>
<dbReference type="InterPro" id="IPR020472">
    <property type="entry name" value="WD40_PAC1"/>
</dbReference>
<dbReference type="PROSITE" id="PS00678">
    <property type="entry name" value="WD_REPEATS_1"/>
    <property type="match status" value="1"/>
</dbReference>
<dbReference type="InterPro" id="IPR019775">
    <property type="entry name" value="WD40_repeat_CS"/>
</dbReference>
<dbReference type="Pfam" id="PF00400">
    <property type="entry name" value="WD40"/>
    <property type="match status" value="1"/>
</dbReference>